<gene>
    <name evidence="2" type="ORF">VitviT2T_013311</name>
</gene>
<dbReference type="Proteomes" id="UP001227230">
    <property type="component" value="Chromosome 9"/>
</dbReference>
<keyword evidence="3" id="KW-1185">Reference proteome</keyword>
<dbReference type="SUPFAM" id="SSF56112">
    <property type="entry name" value="Protein kinase-like (PK-like)"/>
    <property type="match status" value="1"/>
</dbReference>
<dbReference type="EMBL" id="CP126656">
    <property type="protein sequence ID" value="WJZ94454.1"/>
    <property type="molecule type" value="Genomic_DNA"/>
</dbReference>
<accession>A0ABY9CHF3</accession>
<feature type="domain" description="Serine-threonine/tyrosine-protein kinase catalytic" evidence="1">
    <location>
        <begin position="10"/>
        <end position="48"/>
    </location>
</feature>
<proteinExistence type="predicted"/>
<organism evidence="2 3">
    <name type="scientific">Vitis vinifera</name>
    <name type="common">Grape</name>
    <dbReference type="NCBI Taxonomy" id="29760"/>
    <lineage>
        <taxon>Eukaryota</taxon>
        <taxon>Viridiplantae</taxon>
        <taxon>Streptophyta</taxon>
        <taxon>Embryophyta</taxon>
        <taxon>Tracheophyta</taxon>
        <taxon>Spermatophyta</taxon>
        <taxon>Magnoliopsida</taxon>
        <taxon>eudicotyledons</taxon>
        <taxon>Gunneridae</taxon>
        <taxon>Pentapetalae</taxon>
        <taxon>rosids</taxon>
        <taxon>Vitales</taxon>
        <taxon>Vitaceae</taxon>
        <taxon>Viteae</taxon>
        <taxon>Vitis</taxon>
    </lineage>
</organism>
<dbReference type="InterPro" id="IPR011009">
    <property type="entry name" value="Kinase-like_dom_sf"/>
</dbReference>
<dbReference type="Pfam" id="PF07714">
    <property type="entry name" value="PK_Tyr_Ser-Thr"/>
    <property type="match status" value="1"/>
</dbReference>
<protein>
    <recommendedName>
        <fullName evidence="1">Serine-threonine/tyrosine-protein kinase catalytic domain-containing protein</fullName>
    </recommendedName>
</protein>
<dbReference type="PANTHER" id="PTHR45631">
    <property type="entry name" value="OS07G0107800 PROTEIN-RELATED"/>
    <property type="match status" value="1"/>
</dbReference>
<sequence length="52" mass="5890">MLSQSSKQGMEVHHRNLASLVGYSHEGTNMGLIYEYMASGNLQNYLLGRHKH</sequence>
<reference evidence="2 3" key="1">
    <citation type="journal article" date="2023" name="Hortic Res">
        <title>The complete reference genome for grapevine (Vitis vinifera L.) genetics and breeding.</title>
        <authorList>
            <person name="Shi X."/>
            <person name="Cao S."/>
            <person name="Wang X."/>
            <person name="Huang S."/>
            <person name="Wang Y."/>
            <person name="Liu Z."/>
            <person name="Liu W."/>
            <person name="Leng X."/>
            <person name="Peng Y."/>
            <person name="Wang N."/>
            <person name="Wang Y."/>
            <person name="Ma Z."/>
            <person name="Xu X."/>
            <person name="Zhang F."/>
            <person name="Xue H."/>
            <person name="Zhong H."/>
            <person name="Wang Y."/>
            <person name="Zhang K."/>
            <person name="Velt A."/>
            <person name="Avia K."/>
            <person name="Holtgrawe D."/>
            <person name="Grimplet J."/>
            <person name="Matus J.T."/>
            <person name="Ware D."/>
            <person name="Wu X."/>
            <person name="Wang H."/>
            <person name="Liu C."/>
            <person name="Fang Y."/>
            <person name="Rustenholz C."/>
            <person name="Cheng Z."/>
            <person name="Xiao H."/>
            <person name="Zhou Y."/>
        </authorList>
    </citation>
    <scope>NUCLEOTIDE SEQUENCE [LARGE SCALE GENOMIC DNA]</scope>
    <source>
        <strain evidence="3">cv. Pinot noir / PN40024</strain>
        <tissue evidence="2">Leaf</tissue>
    </source>
</reference>
<dbReference type="InterPro" id="IPR001245">
    <property type="entry name" value="Ser-Thr/Tyr_kinase_cat_dom"/>
</dbReference>
<dbReference type="Gene3D" id="3.30.200.20">
    <property type="entry name" value="Phosphorylase Kinase, domain 1"/>
    <property type="match status" value="1"/>
</dbReference>
<name>A0ABY9CHF3_VITVI</name>
<dbReference type="PANTHER" id="PTHR45631:SF206">
    <property type="entry name" value="PROTEIN KINASE DOMAIN-CONTAINING PROTEIN"/>
    <property type="match status" value="1"/>
</dbReference>
<evidence type="ECO:0000313" key="2">
    <source>
        <dbReference type="EMBL" id="WJZ94454.1"/>
    </source>
</evidence>
<evidence type="ECO:0000259" key="1">
    <source>
        <dbReference type="Pfam" id="PF07714"/>
    </source>
</evidence>
<evidence type="ECO:0000313" key="3">
    <source>
        <dbReference type="Proteomes" id="UP001227230"/>
    </source>
</evidence>